<dbReference type="GO" id="GO:0008168">
    <property type="term" value="F:methyltransferase activity"/>
    <property type="evidence" value="ECO:0007669"/>
    <property type="project" value="UniProtKB-KW"/>
</dbReference>
<dbReference type="RefSeq" id="WP_231617554.1">
    <property type="nucleotide sequence ID" value="NZ_SJPY01000004.1"/>
</dbReference>
<gene>
    <name evidence="2" type="primary">cypM_2</name>
    <name evidence="2" type="ORF">Q31b_28390</name>
</gene>
<dbReference type="InterPro" id="IPR041698">
    <property type="entry name" value="Methyltransf_25"/>
</dbReference>
<sequence length="261" mass="30132">MATIENWYDYPQYFDMVFRDETAAEIEFFEAAFDRFLPNKPVRLLEPGCGSGRLVVALARRGYSVTGVDLSQPMLDYLRKRLARQKLTAQVVLGDMRKMSFRSRFDAAFCTFNTFRHLTTEADAIAHLNNVADQLHAGGIYILGLHCIPLDAEEESTERWTAAHGGTKVHVTLRVIEFNRKKRIETLRASIKAETRSGKVHRVRSEFPLRLYTIRQFKSLIKKVANRLELLQAFDFDYDIDHPRTLDDDLTDAVFVLRKRA</sequence>
<dbReference type="Gene3D" id="2.20.25.110">
    <property type="entry name" value="S-adenosyl-L-methionine-dependent methyltransferases"/>
    <property type="match status" value="1"/>
</dbReference>
<evidence type="ECO:0000259" key="1">
    <source>
        <dbReference type="Pfam" id="PF13649"/>
    </source>
</evidence>
<dbReference type="EC" id="2.1.1.-" evidence="2"/>
<organism evidence="2 3">
    <name type="scientific">Novipirellula aureliae</name>
    <dbReference type="NCBI Taxonomy" id="2527966"/>
    <lineage>
        <taxon>Bacteria</taxon>
        <taxon>Pseudomonadati</taxon>
        <taxon>Planctomycetota</taxon>
        <taxon>Planctomycetia</taxon>
        <taxon>Pirellulales</taxon>
        <taxon>Pirellulaceae</taxon>
        <taxon>Novipirellula</taxon>
    </lineage>
</organism>
<feature type="domain" description="Methyltransferase" evidence="1">
    <location>
        <begin position="45"/>
        <end position="139"/>
    </location>
</feature>
<dbReference type="Proteomes" id="UP000315471">
    <property type="component" value="Unassembled WGS sequence"/>
</dbReference>
<dbReference type="CDD" id="cd02440">
    <property type="entry name" value="AdoMet_MTases"/>
    <property type="match status" value="1"/>
</dbReference>
<keyword evidence="2" id="KW-0808">Transferase</keyword>
<dbReference type="PANTHER" id="PTHR43464:SF92">
    <property type="entry name" value="SLR1071 PROTEIN"/>
    <property type="match status" value="1"/>
</dbReference>
<dbReference type="PANTHER" id="PTHR43464">
    <property type="entry name" value="METHYLTRANSFERASE"/>
    <property type="match status" value="1"/>
</dbReference>
<dbReference type="EMBL" id="SJPY01000004">
    <property type="protein sequence ID" value="TWU41395.1"/>
    <property type="molecule type" value="Genomic_DNA"/>
</dbReference>
<reference evidence="2 3" key="1">
    <citation type="submission" date="2019-02" db="EMBL/GenBank/DDBJ databases">
        <title>Deep-cultivation of Planctomycetes and their phenomic and genomic characterization uncovers novel biology.</title>
        <authorList>
            <person name="Wiegand S."/>
            <person name="Jogler M."/>
            <person name="Boedeker C."/>
            <person name="Pinto D."/>
            <person name="Vollmers J."/>
            <person name="Rivas-Marin E."/>
            <person name="Kohn T."/>
            <person name="Peeters S.H."/>
            <person name="Heuer A."/>
            <person name="Rast P."/>
            <person name="Oberbeckmann S."/>
            <person name="Bunk B."/>
            <person name="Jeske O."/>
            <person name="Meyerdierks A."/>
            <person name="Storesund J.E."/>
            <person name="Kallscheuer N."/>
            <person name="Luecker S."/>
            <person name="Lage O.M."/>
            <person name="Pohl T."/>
            <person name="Merkel B.J."/>
            <person name="Hornburger P."/>
            <person name="Mueller R.-W."/>
            <person name="Bruemmer F."/>
            <person name="Labrenz M."/>
            <person name="Spormann A.M."/>
            <person name="Op Den Camp H."/>
            <person name="Overmann J."/>
            <person name="Amann R."/>
            <person name="Jetten M.S.M."/>
            <person name="Mascher T."/>
            <person name="Medema M.H."/>
            <person name="Devos D.P."/>
            <person name="Kaster A.-K."/>
            <person name="Ovreas L."/>
            <person name="Rohde M."/>
            <person name="Galperin M.Y."/>
            <person name="Jogler C."/>
        </authorList>
    </citation>
    <scope>NUCLEOTIDE SEQUENCE [LARGE SCALE GENOMIC DNA]</scope>
    <source>
        <strain evidence="2 3">Q31b</strain>
    </source>
</reference>
<comment type="caution">
    <text evidence="2">The sequence shown here is derived from an EMBL/GenBank/DDBJ whole genome shotgun (WGS) entry which is preliminary data.</text>
</comment>
<evidence type="ECO:0000313" key="3">
    <source>
        <dbReference type="Proteomes" id="UP000315471"/>
    </source>
</evidence>
<proteinExistence type="predicted"/>
<dbReference type="Pfam" id="PF13649">
    <property type="entry name" value="Methyltransf_25"/>
    <property type="match status" value="1"/>
</dbReference>
<dbReference type="Gene3D" id="3.40.50.150">
    <property type="entry name" value="Vaccinia Virus protein VP39"/>
    <property type="match status" value="1"/>
</dbReference>
<accession>A0A5C6DY78</accession>
<dbReference type="AlphaFoldDB" id="A0A5C6DY78"/>
<dbReference type="GO" id="GO:0032259">
    <property type="term" value="P:methylation"/>
    <property type="evidence" value="ECO:0007669"/>
    <property type="project" value="UniProtKB-KW"/>
</dbReference>
<dbReference type="InterPro" id="IPR029063">
    <property type="entry name" value="SAM-dependent_MTases_sf"/>
</dbReference>
<keyword evidence="3" id="KW-1185">Reference proteome</keyword>
<protein>
    <submittedName>
        <fullName evidence="2">Cypemycin methyltransferase</fullName>
        <ecNumber evidence="2">2.1.1.-</ecNumber>
    </submittedName>
</protein>
<name>A0A5C6DY78_9BACT</name>
<dbReference type="SUPFAM" id="SSF53335">
    <property type="entry name" value="S-adenosyl-L-methionine-dependent methyltransferases"/>
    <property type="match status" value="1"/>
</dbReference>
<evidence type="ECO:0000313" key="2">
    <source>
        <dbReference type="EMBL" id="TWU41395.1"/>
    </source>
</evidence>
<keyword evidence="2" id="KW-0489">Methyltransferase</keyword>